<dbReference type="EMBL" id="CP003734">
    <property type="protein sequence ID" value="AFO49767.1"/>
    <property type="molecule type" value="Genomic_DNA"/>
</dbReference>
<feature type="transmembrane region" description="Helical" evidence="1">
    <location>
        <begin position="16"/>
        <end position="37"/>
    </location>
</feature>
<evidence type="ECO:0000313" key="2">
    <source>
        <dbReference type="EMBL" id="AFO49767.1"/>
    </source>
</evidence>
<reference evidence="3" key="1">
    <citation type="journal article" date="2013" name="Microb. Biotechnol.">
        <title>Metabolic potential of the organic-solvent tolerant Pseudomonas putida DOT-T1E deduced from its annotated genome.</title>
        <authorList>
            <person name="Udaondo Z."/>
            <person name="Molina L."/>
            <person name="Daniels C."/>
            <person name="Gomez M.J."/>
            <person name="Molina-Henares M.A."/>
            <person name="Matilla M.A."/>
            <person name="Roca A."/>
            <person name="Fernandez M."/>
            <person name="Duque E."/>
            <person name="Segura A."/>
            <person name="Ramos J.L."/>
        </authorList>
    </citation>
    <scope>NUCLEOTIDE SEQUENCE [LARGE SCALE GENOMIC DNA]</scope>
    <source>
        <strain evidence="3">DOT-T1E</strain>
    </source>
</reference>
<proteinExistence type="predicted"/>
<dbReference type="KEGG" id="ppx:T1E_3937"/>
<keyword evidence="1" id="KW-0812">Transmembrane</keyword>
<dbReference type="Proteomes" id="UP000006503">
    <property type="component" value="Chromosome"/>
</dbReference>
<keyword evidence="1" id="KW-1133">Transmembrane helix</keyword>
<dbReference type="AlphaFoldDB" id="I7C020"/>
<dbReference type="HOGENOM" id="CLU_3295221_0_0_6"/>
<evidence type="ECO:0000256" key="1">
    <source>
        <dbReference type="SAM" id="Phobius"/>
    </source>
</evidence>
<protein>
    <submittedName>
        <fullName evidence="2">Uncharacterized protein</fullName>
    </submittedName>
</protein>
<evidence type="ECO:0000313" key="3">
    <source>
        <dbReference type="Proteomes" id="UP000006503"/>
    </source>
</evidence>
<name>I7C020_PSEPT</name>
<accession>I7C020</accession>
<sequence>MPGASFSKRRRARQTIYFNAIYQFLSLMIYSSMTVVVDNH</sequence>
<organism evidence="2 3">
    <name type="scientific">Pseudomonas putida (strain DOT-T1E)</name>
    <dbReference type="NCBI Taxonomy" id="1196325"/>
    <lineage>
        <taxon>Bacteria</taxon>
        <taxon>Pseudomonadati</taxon>
        <taxon>Pseudomonadota</taxon>
        <taxon>Gammaproteobacteria</taxon>
        <taxon>Pseudomonadales</taxon>
        <taxon>Pseudomonadaceae</taxon>
        <taxon>Pseudomonas</taxon>
    </lineage>
</organism>
<gene>
    <name evidence="2" type="ordered locus">T1E_3937</name>
</gene>
<keyword evidence="1" id="KW-0472">Membrane</keyword>